<dbReference type="InterPro" id="IPR009003">
    <property type="entry name" value="Peptidase_S1_PA"/>
</dbReference>
<dbReference type="RefSeq" id="WP_346162842.1">
    <property type="nucleotide sequence ID" value="NZ_BAAAOQ010000008.1"/>
</dbReference>
<proteinExistence type="predicted"/>
<gene>
    <name evidence="3" type="ORF">GCM10009787_29290</name>
</gene>
<dbReference type="SUPFAM" id="SSF50494">
    <property type="entry name" value="Trypsin-like serine proteases"/>
    <property type="match status" value="1"/>
</dbReference>
<evidence type="ECO:0000256" key="1">
    <source>
        <dbReference type="SAM" id="MobiDB-lite"/>
    </source>
</evidence>
<dbReference type="EMBL" id="BAAAOQ010000008">
    <property type="protein sequence ID" value="GAA2196153.1"/>
    <property type="molecule type" value="Genomic_DNA"/>
</dbReference>
<dbReference type="Pfam" id="PF13365">
    <property type="entry name" value="Trypsin_2"/>
    <property type="match status" value="1"/>
</dbReference>
<dbReference type="Pfam" id="PF20703">
    <property type="entry name" value="nSTAND1"/>
    <property type="match status" value="1"/>
</dbReference>
<dbReference type="InterPro" id="IPR049052">
    <property type="entry name" value="nSTAND1"/>
</dbReference>
<evidence type="ECO:0000313" key="4">
    <source>
        <dbReference type="Proteomes" id="UP001501391"/>
    </source>
</evidence>
<sequence>MEFDSAAPGDAAVVRILDGSGRPTGAGFLIGPRDVLTCTHVVAGVLGAAPDDPEPPEGRLAVDFPLARPGHRIEARVVAWTPLGGDGPGDVTVVRLLAEPPANAPVARLVDDGASPDRRVRTFGFPAGYDDGVWSTGWLRGMQGADWFQYDTDPAAQHGIRQGFSGAPVWDTESGGVVGMVVAADHDAGIRTAYAIPTRTLRTSWPALGDASLAVSPFRALEPFQERDAALFHGREDPARRIVDRLGYAPATCLVGPSGSGKSSLLFAGVLPLLRLGRGGGQGRATVVLRPGRPGPNPLATLALALLPLLEPDLPETDRLEARPRLERLLRDGEMPAVVERLLARQGKDRLLLVVDQFEEALVGPAQTDLAPFAAALRYCLEPGSGLQVLLGLRADFLTTALGHPELAPLLSGDRMFTLVAMDDAELRAAVVRPLERTGVSYEPGVVDRILADIGRDPGRLPLLQFTLTRLWERQERGVIGHAAYEALGRVDDALANYAERVWTVWLTEDEQREARALLTQLVHPAEGRTAPARRTVRRSELPSARWRIAQRLMATRLVVPGEDHLPDDGPPEETVELAHETLLTQWSRLRDIVAADHEFRSWQEDLRRRAAHWERSGRSRHRLLRGADLRDARRWQRRRPDELNAMDEQFIAASARSTRRLRLAAASAGAAVVVAVSALAAATMDPDDASGPGQAEAASRELWQKSVAATRGSGDDHAALVLALRAYRTHDTERTRALLREMYHRYGDTDLLIPVYADEVDISYRGKYGVSRRGEVVASRTADGRGVIWQRDGSGFKQRTFGRGISVQAVSPDGSLVVFAQGDEKDSQGFLYDVRNRTTTKLAAPAGVFQSFFSPSSGAYFFGPGARKLVWNSRLRSVLVWDTSDGSLSRQLRFEGSGEVIGVGNDSVVTLSERTTPVKPYTQVQKKTYTFSVWDLRGSSPARRNSRRFEIVEEDYASGLKYGLSPDASRLAVARYAETGSDRSRTDVTVYDMTTGRTEWRDTFTSDDRPSAVAVSDQGPPTLLVDGFGGSLRGETKAGTSSPPEGWTVDPFAPEGTALREDNHLVALVVADGGRRDSSARLPARRTLDASVPPSPDATGSEEDRREARAWAADLCRVLGDEQVPEEMETDLPAGAYRGKLCP</sequence>
<reference evidence="3 4" key="1">
    <citation type="journal article" date="2019" name="Int. J. Syst. Evol. Microbiol.">
        <title>The Global Catalogue of Microorganisms (GCM) 10K type strain sequencing project: providing services to taxonomists for standard genome sequencing and annotation.</title>
        <authorList>
            <consortium name="The Broad Institute Genomics Platform"/>
            <consortium name="The Broad Institute Genome Sequencing Center for Infectious Disease"/>
            <person name="Wu L."/>
            <person name="Ma J."/>
        </authorList>
    </citation>
    <scope>NUCLEOTIDE SEQUENCE [LARGE SCALE GENOMIC DNA]</scope>
    <source>
        <strain evidence="3 4">JCM 14924</strain>
    </source>
</reference>
<dbReference type="Gene3D" id="2.130.10.10">
    <property type="entry name" value="YVTN repeat-like/Quinoprotein amine dehydrogenase"/>
    <property type="match status" value="1"/>
</dbReference>
<name>A0ABN3BIA1_9ACTN</name>
<accession>A0ABN3BIA1</accession>
<evidence type="ECO:0000259" key="2">
    <source>
        <dbReference type="Pfam" id="PF20703"/>
    </source>
</evidence>
<comment type="caution">
    <text evidence="3">The sequence shown here is derived from an EMBL/GenBank/DDBJ whole genome shotgun (WGS) entry which is preliminary data.</text>
</comment>
<dbReference type="SUPFAM" id="SSF82171">
    <property type="entry name" value="DPP6 N-terminal domain-like"/>
    <property type="match status" value="1"/>
</dbReference>
<dbReference type="Gene3D" id="2.40.10.120">
    <property type="match status" value="1"/>
</dbReference>
<keyword evidence="4" id="KW-1185">Reference proteome</keyword>
<dbReference type="InterPro" id="IPR027417">
    <property type="entry name" value="P-loop_NTPase"/>
</dbReference>
<dbReference type="SUPFAM" id="SSF52540">
    <property type="entry name" value="P-loop containing nucleoside triphosphate hydrolases"/>
    <property type="match status" value="1"/>
</dbReference>
<dbReference type="InterPro" id="IPR015943">
    <property type="entry name" value="WD40/YVTN_repeat-like_dom_sf"/>
</dbReference>
<dbReference type="Proteomes" id="UP001501391">
    <property type="component" value="Unassembled WGS sequence"/>
</dbReference>
<organism evidence="3 4">
    <name type="scientific">Streptomyces bangladeshensis</name>
    <dbReference type="NCBI Taxonomy" id="295352"/>
    <lineage>
        <taxon>Bacteria</taxon>
        <taxon>Bacillati</taxon>
        <taxon>Actinomycetota</taxon>
        <taxon>Actinomycetes</taxon>
        <taxon>Kitasatosporales</taxon>
        <taxon>Streptomycetaceae</taxon>
        <taxon>Streptomyces</taxon>
    </lineage>
</organism>
<feature type="domain" description="Novel STAND NTPase 1" evidence="2">
    <location>
        <begin position="217"/>
        <end position="621"/>
    </location>
</feature>
<evidence type="ECO:0000313" key="3">
    <source>
        <dbReference type="EMBL" id="GAA2196153.1"/>
    </source>
</evidence>
<feature type="region of interest" description="Disordered" evidence="1">
    <location>
        <begin position="1033"/>
        <end position="1055"/>
    </location>
</feature>
<feature type="region of interest" description="Disordered" evidence="1">
    <location>
        <begin position="1078"/>
        <end position="1108"/>
    </location>
</feature>
<protein>
    <recommendedName>
        <fullName evidence="2">Novel STAND NTPase 1 domain-containing protein</fullName>
    </recommendedName>
</protein>
<feature type="region of interest" description="Disordered" evidence="1">
    <location>
        <begin position="1123"/>
        <end position="1144"/>
    </location>
</feature>